<dbReference type="Proteomes" id="UP000193642">
    <property type="component" value="Unassembled WGS sequence"/>
</dbReference>
<comment type="caution">
    <text evidence="2">The sequence shown here is derived from an EMBL/GenBank/DDBJ whole genome shotgun (WGS) entry which is preliminary data.</text>
</comment>
<reference evidence="2 3" key="1">
    <citation type="submission" date="2016-07" db="EMBL/GenBank/DDBJ databases">
        <title>Pervasive Adenine N6-methylation of Active Genes in Fungi.</title>
        <authorList>
            <consortium name="DOE Joint Genome Institute"/>
            <person name="Mondo S.J."/>
            <person name="Dannebaum R.O."/>
            <person name="Kuo R.C."/>
            <person name="Labutti K."/>
            <person name="Haridas S."/>
            <person name="Kuo A."/>
            <person name="Salamov A."/>
            <person name="Ahrendt S.R."/>
            <person name="Lipzen A."/>
            <person name="Sullivan W."/>
            <person name="Andreopoulos W.B."/>
            <person name="Clum A."/>
            <person name="Lindquist E."/>
            <person name="Daum C."/>
            <person name="Ramamoorthy G.K."/>
            <person name="Gryganskyi A."/>
            <person name="Culley D."/>
            <person name="Magnuson J.K."/>
            <person name="James T.Y."/>
            <person name="O'Malley M.A."/>
            <person name="Stajich J.E."/>
            <person name="Spatafora J.W."/>
            <person name="Visel A."/>
            <person name="Grigoriev I.V."/>
        </authorList>
    </citation>
    <scope>NUCLEOTIDE SEQUENCE [LARGE SCALE GENOMIC DNA]</scope>
    <source>
        <strain evidence="2 3">JEL800</strain>
    </source>
</reference>
<evidence type="ECO:0000256" key="1">
    <source>
        <dbReference type="SAM" id="MobiDB-lite"/>
    </source>
</evidence>
<evidence type="ECO:0000313" key="2">
    <source>
        <dbReference type="EMBL" id="ORY38225.1"/>
    </source>
</evidence>
<gene>
    <name evidence="2" type="ORF">BCR33DRAFT_741734</name>
</gene>
<dbReference type="Pfam" id="PF11901">
    <property type="entry name" value="DM9"/>
    <property type="match status" value="1"/>
</dbReference>
<dbReference type="PANTHER" id="PTHR31649:SF1">
    <property type="entry name" value="FARNESOIC ACID O-METHYL TRANSFERASE DOMAIN-CONTAINING PROTEIN"/>
    <property type="match status" value="1"/>
</dbReference>
<proteinExistence type="predicted"/>
<feature type="compositionally biased region" description="Basic residues" evidence="1">
    <location>
        <begin position="80"/>
        <end position="89"/>
    </location>
</feature>
<protein>
    <submittedName>
        <fullName evidence="2">Uncharacterized protein</fullName>
    </submittedName>
</protein>
<name>A0A1Y2BVV1_9FUNG</name>
<dbReference type="PANTHER" id="PTHR31649">
    <property type="entry name" value="AGAP009604-PA"/>
    <property type="match status" value="1"/>
</dbReference>
<dbReference type="AlphaFoldDB" id="A0A1Y2BVV1"/>
<accession>A0A1Y2BVV1</accession>
<keyword evidence="3" id="KW-1185">Reference proteome</keyword>
<feature type="region of interest" description="Disordered" evidence="1">
    <location>
        <begin position="57"/>
        <end position="89"/>
    </location>
</feature>
<dbReference type="InterPro" id="IPR006616">
    <property type="entry name" value="DM9_repeat"/>
</dbReference>
<evidence type="ECO:0000313" key="3">
    <source>
        <dbReference type="Proteomes" id="UP000193642"/>
    </source>
</evidence>
<sequence length="192" mass="20665">MSDEHHQDKSRGFMGVDLTDGKWSTTEKLLAGAVAIGAGAFAVHEWREHKRFTADAGRPAYTSYPSPNGPSTGSSPAKHPSTKRRHLTRQGHAYISYGGDETQIKNQFEILCGNPNTVTVIPQSGALNLNGLTHQPLDAGHEKDGNRLFVAIADYQGTTQVGKCGPELAAGINFGYGGKEISLRDYRVVCIA</sequence>
<dbReference type="EMBL" id="MCGO01000045">
    <property type="protein sequence ID" value="ORY38225.1"/>
    <property type="molecule type" value="Genomic_DNA"/>
</dbReference>
<dbReference type="STRING" id="329046.A0A1Y2BVV1"/>
<feature type="compositionally biased region" description="Low complexity" evidence="1">
    <location>
        <begin position="61"/>
        <end position="76"/>
    </location>
</feature>
<dbReference type="OrthoDB" id="2148895at2759"/>
<organism evidence="2 3">
    <name type="scientific">Rhizoclosmatium globosum</name>
    <dbReference type="NCBI Taxonomy" id="329046"/>
    <lineage>
        <taxon>Eukaryota</taxon>
        <taxon>Fungi</taxon>
        <taxon>Fungi incertae sedis</taxon>
        <taxon>Chytridiomycota</taxon>
        <taxon>Chytridiomycota incertae sedis</taxon>
        <taxon>Chytridiomycetes</taxon>
        <taxon>Chytridiales</taxon>
        <taxon>Chytriomycetaceae</taxon>
        <taxon>Rhizoclosmatium</taxon>
    </lineage>
</organism>